<evidence type="ECO:0000256" key="1">
    <source>
        <dbReference type="SAM" id="MobiDB-lite"/>
    </source>
</evidence>
<dbReference type="AlphaFoldDB" id="A0A8T7LUV9"/>
<proteinExistence type="predicted"/>
<keyword evidence="3" id="KW-0732">Signal</keyword>
<evidence type="ECO:0000256" key="2">
    <source>
        <dbReference type="SAM" id="Phobius"/>
    </source>
</evidence>
<keyword evidence="2" id="KW-1133">Transmembrane helix</keyword>
<organism evidence="4 6">
    <name type="scientific">Candidatus Chlorohelix allophototropha</name>
    <dbReference type="NCBI Taxonomy" id="3003348"/>
    <lineage>
        <taxon>Bacteria</taxon>
        <taxon>Bacillati</taxon>
        <taxon>Chloroflexota</taxon>
        <taxon>Chloroflexia</taxon>
        <taxon>Candidatus Chloroheliales</taxon>
        <taxon>Candidatus Chloroheliaceae</taxon>
        <taxon>Candidatus Chlorohelix</taxon>
    </lineage>
</organism>
<dbReference type="Proteomes" id="UP000521676">
    <property type="component" value="Unassembled WGS sequence"/>
</dbReference>
<feature type="signal peptide" evidence="3">
    <location>
        <begin position="1"/>
        <end position="34"/>
    </location>
</feature>
<keyword evidence="2" id="KW-0472">Membrane</keyword>
<reference evidence="4 6" key="1">
    <citation type="submission" date="2020-06" db="EMBL/GenBank/DDBJ databases">
        <title>Anoxygenic phototrophic Chloroflexota member uses a Type I reaction center.</title>
        <authorList>
            <person name="Tsuji J.M."/>
            <person name="Shaw N.A."/>
            <person name="Nagashima S."/>
            <person name="Venkiteswaran J."/>
            <person name="Schiff S.L."/>
            <person name="Hanada S."/>
            <person name="Tank M."/>
            <person name="Neufeld J.D."/>
        </authorList>
    </citation>
    <scope>NUCLEOTIDE SEQUENCE [LARGE SCALE GENOMIC DNA]</scope>
    <source>
        <strain evidence="4">L227-S17</strain>
    </source>
</reference>
<protein>
    <submittedName>
        <fullName evidence="4">Uncharacterized protein</fullName>
    </submittedName>
</protein>
<name>A0A8T7LUV9_9CHLR</name>
<dbReference type="Proteomes" id="UP001431572">
    <property type="component" value="Chromosome 1"/>
</dbReference>
<evidence type="ECO:0000313" key="5">
    <source>
        <dbReference type="EMBL" id="WJW67669.1"/>
    </source>
</evidence>
<sequence length="113" mass="12322">MQPVKFVKKSWVKLTTAISLVMLSMFIFAGTVLAQTPTPTLVPPAGSNPQKLAPTDIPPDMSLLGVLIFFLVLIVWQIAANFLVRSRIFSDQIDQPSSTSQPEAQQIGLLGKK</sequence>
<dbReference type="EMBL" id="JACATZ010000001">
    <property type="protein sequence ID" value="NWJ45804.1"/>
    <property type="molecule type" value="Genomic_DNA"/>
</dbReference>
<accession>A0A8T7LUV9</accession>
<evidence type="ECO:0000313" key="4">
    <source>
        <dbReference type="EMBL" id="NWJ45804.1"/>
    </source>
</evidence>
<feature type="transmembrane region" description="Helical" evidence="2">
    <location>
        <begin position="61"/>
        <end position="84"/>
    </location>
</feature>
<feature type="compositionally biased region" description="Polar residues" evidence="1">
    <location>
        <begin position="92"/>
        <end position="104"/>
    </location>
</feature>
<evidence type="ECO:0000313" key="7">
    <source>
        <dbReference type="Proteomes" id="UP001431572"/>
    </source>
</evidence>
<feature type="region of interest" description="Disordered" evidence="1">
    <location>
        <begin position="92"/>
        <end position="113"/>
    </location>
</feature>
<evidence type="ECO:0000256" key="3">
    <source>
        <dbReference type="SAM" id="SignalP"/>
    </source>
</evidence>
<keyword evidence="7" id="KW-1185">Reference proteome</keyword>
<dbReference type="EMBL" id="CP128399">
    <property type="protein sequence ID" value="WJW67669.1"/>
    <property type="molecule type" value="Genomic_DNA"/>
</dbReference>
<reference evidence="5" key="2">
    <citation type="journal article" date="2024" name="Nature">
        <title>Anoxygenic phototroph of the Chloroflexota uses a type I reaction centre.</title>
        <authorList>
            <person name="Tsuji J.M."/>
            <person name="Shaw N.A."/>
            <person name="Nagashima S."/>
            <person name="Venkiteswaran J.J."/>
            <person name="Schiff S.L."/>
            <person name="Watanabe T."/>
            <person name="Fukui M."/>
            <person name="Hanada S."/>
            <person name="Tank M."/>
            <person name="Neufeld J.D."/>
        </authorList>
    </citation>
    <scope>NUCLEOTIDE SEQUENCE</scope>
    <source>
        <strain evidence="5">L227-S17</strain>
    </source>
</reference>
<dbReference type="RefSeq" id="WP_341469560.1">
    <property type="nucleotide sequence ID" value="NZ_CP128399.1"/>
</dbReference>
<feature type="chain" id="PRO_5035741334" evidence="3">
    <location>
        <begin position="35"/>
        <end position="113"/>
    </location>
</feature>
<gene>
    <name evidence="4" type="ORF">HXX08_08000</name>
    <name evidence="5" type="ORF">OZ401_000944</name>
</gene>
<keyword evidence="2" id="KW-0812">Transmembrane</keyword>
<evidence type="ECO:0000313" key="6">
    <source>
        <dbReference type="Proteomes" id="UP000521676"/>
    </source>
</evidence>